<organism evidence="1 2">
    <name type="scientific">Candidatus Uhrbacteria bacterium CG_4_9_14_3_um_filter_41_35</name>
    <dbReference type="NCBI Taxonomy" id="1975034"/>
    <lineage>
        <taxon>Bacteria</taxon>
        <taxon>Candidatus Uhriibacteriota</taxon>
    </lineage>
</organism>
<dbReference type="AlphaFoldDB" id="A0A2M7XGV3"/>
<name>A0A2M7XGV3_9BACT</name>
<accession>A0A2M7XGV3</accession>
<evidence type="ECO:0000313" key="1">
    <source>
        <dbReference type="EMBL" id="PJA47093.1"/>
    </source>
</evidence>
<comment type="caution">
    <text evidence="1">The sequence shown here is derived from an EMBL/GenBank/DDBJ whole genome shotgun (WGS) entry which is preliminary data.</text>
</comment>
<proteinExistence type="predicted"/>
<gene>
    <name evidence="1" type="ORF">CO173_00315</name>
</gene>
<protein>
    <submittedName>
        <fullName evidence="1">Uncharacterized protein</fullName>
    </submittedName>
</protein>
<dbReference type="Proteomes" id="UP000231263">
    <property type="component" value="Unassembled WGS sequence"/>
</dbReference>
<dbReference type="EMBL" id="PFWT01000002">
    <property type="protein sequence ID" value="PJA47093.1"/>
    <property type="molecule type" value="Genomic_DNA"/>
</dbReference>
<sequence length="72" mass="8276">MEIAQNLKDNLEDLISKSGHDDTVLVLRNRTVYVFCGEGAETRALTTFKSKQGTELYFFGPYKVGSQWYFFT</sequence>
<evidence type="ECO:0000313" key="2">
    <source>
        <dbReference type="Proteomes" id="UP000231263"/>
    </source>
</evidence>
<reference evidence="2" key="1">
    <citation type="submission" date="2017-09" db="EMBL/GenBank/DDBJ databases">
        <title>Depth-based differentiation of microbial function through sediment-hosted aquifers and enrichment of novel symbionts in the deep terrestrial subsurface.</title>
        <authorList>
            <person name="Probst A.J."/>
            <person name="Ladd B."/>
            <person name="Jarett J.K."/>
            <person name="Geller-Mcgrath D.E."/>
            <person name="Sieber C.M.K."/>
            <person name="Emerson J.B."/>
            <person name="Anantharaman K."/>
            <person name="Thomas B.C."/>
            <person name="Malmstrom R."/>
            <person name="Stieglmeier M."/>
            <person name="Klingl A."/>
            <person name="Woyke T."/>
            <person name="Ryan C.M."/>
            <person name="Banfield J.F."/>
        </authorList>
    </citation>
    <scope>NUCLEOTIDE SEQUENCE [LARGE SCALE GENOMIC DNA]</scope>
</reference>